<evidence type="ECO:0000256" key="9">
    <source>
        <dbReference type="ARBA" id="ARBA00022982"/>
    </source>
</evidence>
<dbReference type="Gene3D" id="1.10.1200.10">
    <property type="entry name" value="ACP-like"/>
    <property type="match status" value="1"/>
</dbReference>
<sequence>MNVAERIVRLIALHDNVRDPAAVTLNSTWEDLGLNSLDLCEVFLQAEREFDTEISEEDCESFATVKDLVENLSRNFYTK</sequence>
<comment type="caution">
    <text evidence="15">The sequence shown here is derived from an EMBL/GenBank/DDBJ whole genome shotgun (WGS) entry which is preliminary data.</text>
</comment>
<dbReference type="Pfam" id="PF00550">
    <property type="entry name" value="PP-binding"/>
    <property type="match status" value="1"/>
</dbReference>
<dbReference type="GO" id="GO:0005739">
    <property type="term" value="C:mitochondrion"/>
    <property type="evidence" value="ECO:0007669"/>
    <property type="project" value="UniProtKB-SubCell"/>
</dbReference>
<evidence type="ECO:0000256" key="3">
    <source>
        <dbReference type="ARBA" id="ARBA00022448"/>
    </source>
</evidence>
<keyword evidence="7" id="KW-0276">Fatty acid metabolism</keyword>
<feature type="domain" description="Carrier" evidence="14">
    <location>
        <begin position="1"/>
        <end position="76"/>
    </location>
</feature>
<keyword evidence="12 13" id="KW-0275">Fatty acid biosynthesis</keyword>
<dbReference type="GO" id="GO:0000036">
    <property type="term" value="F:acyl carrier activity"/>
    <property type="evidence" value="ECO:0007669"/>
    <property type="project" value="TreeGrafter"/>
</dbReference>
<keyword evidence="6" id="KW-0597">Phosphoprotein</keyword>
<reference evidence="15" key="1">
    <citation type="submission" date="2019-06" db="EMBL/GenBank/DDBJ databases">
        <authorList>
            <person name="Zheng W."/>
        </authorList>
    </citation>
    <scope>NUCLEOTIDE SEQUENCE</scope>
    <source>
        <strain evidence="15">QDHG01</strain>
    </source>
</reference>
<dbReference type="AlphaFoldDB" id="A0A8J8SYP5"/>
<dbReference type="InterPro" id="IPR036736">
    <property type="entry name" value="ACP-like_sf"/>
</dbReference>
<dbReference type="PROSITE" id="PS50075">
    <property type="entry name" value="CARRIER"/>
    <property type="match status" value="1"/>
</dbReference>
<keyword evidence="9" id="KW-0249">Electron transport</keyword>
<protein>
    <recommendedName>
        <fullName evidence="13">Acyl carrier protein</fullName>
    </recommendedName>
</protein>
<comment type="function">
    <text evidence="13">Carrier of the growing fatty acid chain in fatty acid biosynthesis.</text>
</comment>
<comment type="similarity">
    <text evidence="2">Belongs to the acyl carrier protein (ACP) family.</text>
</comment>
<organism evidence="15 17">
    <name type="scientific">Halteria grandinella</name>
    <dbReference type="NCBI Taxonomy" id="5974"/>
    <lineage>
        <taxon>Eukaryota</taxon>
        <taxon>Sar</taxon>
        <taxon>Alveolata</taxon>
        <taxon>Ciliophora</taxon>
        <taxon>Intramacronucleata</taxon>
        <taxon>Spirotrichea</taxon>
        <taxon>Stichotrichia</taxon>
        <taxon>Sporadotrichida</taxon>
        <taxon>Halteriidae</taxon>
        <taxon>Halteria</taxon>
    </lineage>
</organism>
<keyword evidence="4 13" id="KW-0596">Phosphopantetheine</keyword>
<evidence type="ECO:0000256" key="7">
    <source>
        <dbReference type="ARBA" id="ARBA00022832"/>
    </source>
</evidence>
<keyword evidence="10" id="KW-0443">Lipid metabolism</keyword>
<gene>
    <name evidence="15" type="ORF">FGO68_gene1377</name>
    <name evidence="16" type="ORF">FGO68_gene15302</name>
</gene>
<dbReference type="Proteomes" id="UP000785679">
    <property type="component" value="Unassembled WGS sequence"/>
</dbReference>
<dbReference type="PANTHER" id="PTHR20863:SF28">
    <property type="entry name" value="ACYL CARRIER PROTEIN, MITOCHONDRIAL"/>
    <property type="match status" value="1"/>
</dbReference>
<keyword evidence="17" id="KW-1185">Reference proteome</keyword>
<comment type="subcellular location">
    <subcellularLocation>
        <location evidence="1">Mitochondrion</location>
    </subcellularLocation>
</comment>
<dbReference type="EMBL" id="RRYP01016294">
    <property type="protein sequence ID" value="TNV75153.1"/>
    <property type="molecule type" value="Genomic_DNA"/>
</dbReference>
<accession>A0A8J8SYP5</accession>
<name>A0A8J8SYP5_HALGN</name>
<proteinExistence type="inferred from homology"/>
<dbReference type="PANTHER" id="PTHR20863">
    <property type="entry name" value="ACYL CARRIER PROTEIN"/>
    <property type="match status" value="1"/>
</dbReference>
<dbReference type="EMBL" id="RRYP01016285">
    <property type="protein sequence ID" value="TNV75156.1"/>
    <property type="molecule type" value="Genomic_DNA"/>
</dbReference>
<dbReference type="InterPro" id="IPR003231">
    <property type="entry name" value="ACP"/>
</dbReference>
<evidence type="ECO:0000256" key="5">
    <source>
        <dbReference type="ARBA" id="ARBA00022516"/>
    </source>
</evidence>
<evidence type="ECO:0000256" key="8">
    <source>
        <dbReference type="ARBA" id="ARBA00022946"/>
    </source>
</evidence>
<dbReference type="InterPro" id="IPR009081">
    <property type="entry name" value="PP-bd_ACP"/>
</dbReference>
<evidence type="ECO:0000256" key="10">
    <source>
        <dbReference type="ARBA" id="ARBA00023098"/>
    </source>
</evidence>
<keyword evidence="3" id="KW-0813">Transport</keyword>
<evidence type="ECO:0000313" key="16">
    <source>
        <dbReference type="EMBL" id="TNV75156.1"/>
    </source>
</evidence>
<keyword evidence="8" id="KW-0809">Transit peptide</keyword>
<evidence type="ECO:0000256" key="12">
    <source>
        <dbReference type="ARBA" id="ARBA00023160"/>
    </source>
</evidence>
<evidence type="ECO:0000256" key="13">
    <source>
        <dbReference type="RuleBase" id="RU000722"/>
    </source>
</evidence>
<evidence type="ECO:0000256" key="1">
    <source>
        <dbReference type="ARBA" id="ARBA00004173"/>
    </source>
</evidence>
<evidence type="ECO:0000256" key="2">
    <source>
        <dbReference type="ARBA" id="ARBA00010930"/>
    </source>
</evidence>
<evidence type="ECO:0000259" key="14">
    <source>
        <dbReference type="PROSITE" id="PS50075"/>
    </source>
</evidence>
<dbReference type="SUPFAM" id="SSF47336">
    <property type="entry name" value="ACP-like"/>
    <property type="match status" value="1"/>
</dbReference>
<dbReference type="GO" id="GO:0000035">
    <property type="term" value="F:acyl binding"/>
    <property type="evidence" value="ECO:0007669"/>
    <property type="project" value="TreeGrafter"/>
</dbReference>
<evidence type="ECO:0000256" key="11">
    <source>
        <dbReference type="ARBA" id="ARBA00023128"/>
    </source>
</evidence>
<keyword evidence="5 13" id="KW-0444">Lipid biosynthesis</keyword>
<evidence type="ECO:0000313" key="15">
    <source>
        <dbReference type="EMBL" id="TNV75153.1"/>
    </source>
</evidence>
<evidence type="ECO:0000256" key="6">
    <source>
        <dbReference type="ARBA" id="ARBA00022553"/>
    </source>
</evidence>
<evidence type="ECO:0000313" key="17">
    <source>
        <dbReference type="Proteomes" id="UP000785679"/>
    </source>
</evidence>
<evidence type="ECO:0000256" key="4">
    <source>
        <dbReference type="ARBA" id="ARBA00022450"/>
    </source>
</evidence>
<keyword evidence="11" id="KW-0496">Mitochondrion</keyword>
<dbReference type="OrthoDB" id="448946at2759"/>